<reference evidence="10 11" key="1">
    <citation type="submission" date="2024-08" db="EMBL/GenBank/DDBJ databases">
        <title>The draft genome of Apodemus speciosus.</title>
        <authorList>
            <person name="Nabeshima K."/>
            <person name="Suzuki S."/>
            <person name="Onuma M."/>
        </authorList>
    </citation>
    <scope>NUCLEOTIDE SEQUENCE [LARGE SCALE GENOMIC DNA]</scope>
    <source>
        <strain evidence="10">IB14-021</strain>
    </source>
</reference>
<dbReference type="SUPFAM" id="SSF57845">
    <property type="entry name" value="B-box zinc-binding domain"/>
    <property type="match status" value="1"/>
</dbReference>
<feature type="coiled-coil region" evidence="6">
    <location>
        <begin position="136"/>
        <end position="163"/>
    </location>
</feature>
<keyword evidence="2" id="KW-0479">Metal-binding</keyword>
<evidence type="ECO:0000259" key="8">
    <source>
        <dbReference type="PROSITE" id="PS50119"/>
    </source>
</evidence>
<dbReference type="InterPro" id="IPR003879">
    <property type="entry name" value="Butyrophylin_SPRY"/>
</dbReference>
<dbReference type="InterPro" id="IPR013320">
    <property type="entry name" value="ConA-like_dom_sf"/>
</dbReference>
<keyword evidence="11" id="KW-1185">Reference proteome</keyword>
<dbReference type="InterPro" id="IPR050143">
    <property type="entry name" value="TRIM/RBCC"/>
</dbReference>
<dbReference type="InterPro" id="IPR043136">
    <property type="entry name" value="B30.2/SPRY_sf"/>
</dbReference>
<dbReference type="InterPro" id="IPR017907">
    <property type="entry name" value="Znf_RING_CS"/>
</dbReference>
<dbReference type="InterPro" id="IPR000315">
    <property type="entry name" value="Znf_B-box"/>
</dbReference>
<feature type="domain" description="B box-type" evidence="8">
    <location>
        <begin position="87"/>
        <end position="128"/>
    </location>
</feature>
<evidence type="ECO:0000256" key="4">
    <source>
        <dbReference type="ARBA" id="ARBA00022833"/>
    </source>
</evidence>
<dbReference type="SMART" id="SM00184">
    <property type="entry name" value="RING"/>
    <property type="match status" value="1"/>
</dbReference>
<dbReference type="PROSITE" id="PS50089">
    <property type="entry name" value="ZF_RING_2"/>
    <property type="match status" value="1"/>
</dbReference>
<name>A0ABQ0F5G0_APOSI</name>
<comment type="caution">
    <text evidence="10">The sequence shown here is derived from an EMBL/GenBank/DDBJ whole genome shotgun (WGS) entry which is preliminary data.</text>
</comment>
<dbReference type="PROSITE" id="PS50119">
    <property type="entry name" value="ZF_BBOX"/>
    <property type="match status" value="1"/>
</dbReference>
<dbReference type="Gene3D" id="3.30.40.10">
    <property type="entry name" value="Zinc/RING finger domain, C3HC4 (zinc finger)"/>
    <property type="match status" value="1"/>
</dbReference>
<dbReference type="Pfam" id="PF00097">
    <property type="entry name" value="zf-C3HC4"/>
    <property type="match status" value="1"/>
</dbReference>
<evidence type="ECO:0000313" key="11">
    <source>
        <dbReference type="Proteomes" id="UP001623349"/>
    </source>
</evidence>
<evidence type="ECO:0000256" key="2">
    <source>
        <dbReference type="ARBA" id="ARBA00022723"/>
    </source>
</evidence>
<evidence type="ECO:0000259" key="9">
    <source>
        <dbReference type="PROSITE" id="PS50188"/>
    </source>
</evidence>
<evidence type="ECO:0000256" key="3">
    <source>
        <dbReference type="ARBA" id="ARBA00022771"/>
    </source>
</evidence>
<feature type="domain" description="RING-type" evidence="7">
    <location>
        <begin position="15"/>
        <end position="56"/>
    </location>
</feature>
<evidence type="ECO:0000259" key="7">
    <source>
        <dbReference type="PROSITE" id="PS50089"/>
    </source>
</evidence>
<dbReference type="Gene3D" id="2.60.120.920">
    <property type="match status" value="1"/>
</dbReference>
<dbReference type="InterPro" id="IPR001870">
    <property type="entry name" value="B30.2/SPRY"/>
</dbReference>
<dbReference type="InterPro" id="IPR001841">
    <property type="entry name" value="Znf_RING"/>
</dbReference>
<dbReference type="EMBL" id="BAAFST010000009">
    <property type="protein sequence ID" value="GAB1294512.1"/>
    <property type="molecule type" value="Genomic_DNA"/>
</dbReference>
<keyword evidence="3 5" id="KW-0863">Zinc-finger</keyword>
<dbReference type="InterPro" id="IPR003877">
    <property type="entry name" value="SPRY_dom"/>
</dbReference>
<organism evidence="10 11">
    <name type="scientific">Apodemus speciosus</name>
    <name type="common">Large Japanese field mouse</name>
    <dbReference type="NCBI Taxonomy" id="105296"/>
    <lineage>
        <taxon>Eukaryota</taxon>
        <taxon>Metazoa</taxon>
        <taxon>Chordata</taxon>
        <taxon>Craniata</taxon>
        <taxon>Vertebrata</taxon>
        <taxon>Euteleostomi</taxon>
        <taxon>Mammalia</taxon>
        <taxon>Eutheria</taxon>
        <taxon>Euarchontoglires</taxon>
        <taxon>Glires</taxon>
        <taxon>Rodentia</taxon>
        <taxon>Myomorpha</taxon>
        <taxon>Muroidea</taxon>
        <taxon>Muridae</taxon>
        <taxon>Murinae</taxon>
        <taxon>Apodemus</taxon>
    </lineage>
</organism>
<dbReference type="PROSITE" id="PS00518">
    <property type="entry name" value="ZF_RING_1"/>
    <property type="match status" value="1"/>
</dbReference>
<gene>
    <name evidence="10" type="ORF">APTSU1_000974500</name>
</gene>
<dbReference type="Pfam" id="PF00622">
    <property type="entry name" value="SPRY"/>
    <property type="match status" value="1"/>
</dbReference>
<dbReference type="InterPro" id="IPR018957">
    <property type="entry name" value="Znf_C3HC4_RING-type"/>
</dbReference>
<comment type="similarity">
    <text evidence="1">Belongs to the TRIM/RBCC family.</text>
</comment>
<evidence type="ECO:0000256" key="5">
    <source>
        <dbReference type="PROSITE-ProRule" id="PRU00024"/>
    </source>
</evidence>
<keyword evidence="6" id="KW-0175">Coiled coil</keyword>
<feature type="domain" description="B30.2/SPRY" evidence="9">
    <location>
        <begin position="290"/>
        <end position="477"/>
    </location>
</feature>
<dbReference type="InterPro" id="IPR013083">
    <property type="entry name" value="Znf_RING/FYVE/PHD"/>
</dbReference>
<dbReference type="PRINTS" id="PR01407">
    <property type="entry name" value="BUTYPHLNCDUF"/>
</dbReference>
<dbReference type="SUPFAM" id="SSF49899">
    <property type="entry name" value="Concanavalin A-like lectins/glucanases"/>
    <property type="match status" value="1"/>
</dbReference>
<evidence type="ECO:0000256" key="1">
    <source>
        <dbReference type="ARBA" id="ARBA00008518"/>
    </source>
</evidence>
<dbReference type="PROSITE" id="PS50188">
    <property type="entry name" value="B302_SPRY"/>
    <property type="match status" value="1"/>
</dbReference>
<evidence type="ECO:0000256" key="6">
    <source>
        <dbReference type="SAM" id="Coils"/>
    </source>
</evidence>
<evidence type="ECO:0000313" key="10">
    <source>
        <dbReference type="EMBL" id="GAB1294512.1"/>
    </source>
</evidence>
<dbReference type="Gene3D" id="3.30.160.60">
    <property type="entry name" value="Classic Zinc Finger"/>
    <property type="match status" value="1"/>
</dbReference>
<dbReference type="PANTHER" id="PTHR24103">
    <property type="entry name" value="E3 UBIQUITIN-PROTEIN LIGASE TRIM"/>
    <property type="match status" value="1"/>
</dbReference>
<keyword evidence="4" id="KW-0862">Zinc</keyword>
<protein>
    <submittedName>
        <fullName evidence="10">Tripartite motif-containing protein 43A</fullName>
    </submittedName>
</protein>
<sequence>MESDILQTPQEAPICFLCQGIFMDPISLWCGHRFCKACLILSTEDMGIPDICPICKQPSHWMFIDNISLRNLVSTVRENSLMKYLSSEEHKCVIHKERKTKFCGESSALLCQLCSDSQDHRSHTHCTIGDRVSMQMMKLEKQMASLLKKVQKQQENVKAERRTIFQWSPALQSEFQDSQGYTEKPCLEEKTIEENHYVTLREEMIRTAYSQLYPPLDEEENQYMACMKNQSSTILEELRKTEAMMVHKRSQLIEMYQELMAMSQKPYEVLLLQDLDDLFRRSELVQLSLMTPSIKPKLSAHSSTGLTARFSCFQVKIFFQNLILLNCPRLVFDVRRFTSRPCNENPFLAVPGSYRASFGAESFTTGKHYWEVDLKDHEQWAVGVCNNVWLKKRNYKIGSKGAFLLVCFKDGDHYSLFTTCPTFHHYIEKPARRVGVFLDCEGGFVSFLDVATSSLIYSYCPGTFHCTVRPYYCTVYT</sequence>
<dbReference type="Proteomes" id="UP001623349">
    <property type="component" value="Unassembled WGS sequence"/>
</dbReference>
<dbReference type="SUPFAM" id="SSF57850">
    <property type="entry name" value="RING/U-box"/>
    <property type="match status" value="1"/>
</dbReference>
<proteinExistence type="inferred from homology"/>
<accession>A0ABQ0F5G0</accession>